<dbReference type="InterPro" id="IPR049453">
    <property type="entry name" value="Memb_transporter_dom"/>
</dbReference>
<evidence type="ECO:0000313" key="7">
    <source>
        <dbReference type="EMBL" id="MBO1361863.1"/>
    </source>
</evidence>
<feature type="transmembrane region" description="Helical" evidence="5">
    <location>
        <begin position="21"/>
        <end position="47"/>
    </location>
</feature>
<comment type="caution">
    <text evidence="7">The sequence shown here is derived from an EMBL/GenBank/DDBJ whole genome shotgun (WGS) entry which is preliminary data.</text>
</comment>
<keyword evidence="8" id="KW-1185">Reference proteome</keyword>
<comment type="subcellular location">
    <subcellularLocation>
        <location evidence="1">Membrane</location>
        <topology evidence="1">Multi-pass membrane protein</topology>
    </subcellularLocation>
</comment>
<accession>A0ABS3M143</accession>
<gene>
    <name evidence="7" type="ORF">J2D73_18935</name>
</gene>
<dbReference type="RefSeq" id="WP_207883886.1">
    <property type="nucleotide sequence ID" value="NZ_JAFVMF010000033.1"/>
</dbReference>
<feature type="transmembrane region" description="Helical" evidence="5">
    <location>
        <begin position="475"/>
        <end position="495"/>
    </location>
</feature>
<evidence type="ECO:0000256" key="5">
    <source>
        <dbReference type="SAM" id="Phobius"/>
    </source>
</evidence>
<feature type="transmembrane region" description="Helical" evidence="5">
    <location>
        <begin position="507"/>
        <end position="527"/>
    </location>
</feature>
<evidence type="ECO:0000256" key="4">
    <source>
        <dbReference type="ARBA" id="ARBA00023136"/>
    </source>
</evidence>
<reference evidence="7 8" key="1">
    <citation type="submission" date="2021-03" db="EMBL/GenBank/DDBJ databases">
        <title>The complete genome sequence of Acetobacter sacchari TBRC 11175.</title>
        <authorList>
            <person name="Charoenyingcharoen P."/>
            <person name="Yukphan P."/>
        </authorList>
    </citation>
    <scope>NUCLEOTIDE SEQUENCE [LARGE SCALE GENOMIC DNA]</scope>
    <source>
        <strain evidence="7 8">TBRC 11175</strain>
    </source>
</reference>
<feature type="transmembrane region" description="Helical" evidence="5">
    <location>
        <begin position="93"/>
        <end position="120"/>
    </location>
</feature>
<feature type="transmembrane region" description="Helical" evidence="5">
    <location>
        <begin position="59"/>
        <end position="81"/>
    </location>
</feature>
<keyword evidence="2 5" id="KW-0812">Transmembrane</keyword>
<evidence type="ECO:0000256" key="2">
    <source>
        <dbReference type="ARBA" id="ARBA00022692"/>
    </source>
</evidence>
<name>A0ABS3M143_9PROT</name>
<feature type="transmembrane region" description="Helical" evidence="5">
    <location>
        <begin position="163"/>
        <end position="184"/>
    </location>
</feature>
<evidence type="ECO:0000256" key="3">
    <source>
        <dbReference type="ARBA" id="ARBA00022989"/>
    </source>
</evidence>
<dbReference type="EMBL" id="JAFVMF010000033">
    <property type="protein sequence ID" value="MBO1361863.1"/>
    <property type="molecule type" value="Genomic_DNA"/>
</dbReference>
<protein>
    <submittedName>
        <fullName evidence="7">FUSC family protein</fullName>
    </submittedName>
</protein>
<proteinExistence type="predicted"/>
<keyword evidence="4 5" id="KW-0472">Membrane</keyword>
<sequence>MLQEMAPRPGRLRNTLLLLSQVFVTIIVGETFRLPQLSLFVILAFLLSANDAVSNASSSIVTGLTMTAATGLTIVILMFSLSEPAIRLPCMMLLTLAAGFLSQAATMGPLCNLLLFWIVYMAMNADLAESAGYGVPAFVGNTTDSIIPSAAFIPPEEAMLQNLLWTVFLFLLAIALLAIVNKLAGHDPLASLRSCLAARMNAVADICLSDENRWNENTDVLKRFARSGVAELRAANDLASRLHPELLGHQTGPALIRTVGLLVMTMAAWRRYNGSHDEPFLQAAAQLARCCANAIMHRSTQLESLAACDNNLNVLANRFRDDPLRYPLAIELARNLTISRALLLDPEPATHGFAADVRAAAHSYFKPDAFTNPAYPHAAVRIVLSVAICYAITRVTSWQGIHTCVGTCFIVSLSTVGDSAHKMALRVGGALIGAACGIGTILWLMPYMTDLTDLLLAIIPVTLLAGWIKCGSPRISYAGVQVSMAYFMTILHNYGPTLDMESGRDRVVGILIGNVVVYAVSVTLWPVSVGPLVRRHLVNAIRSLADLMGSQRASTDPQVDLDQRVAYEKFDKAITTLRGAALNAHFEAGLNSQSTINSDIVIKVQNASISIVALNDIGLSANAAATDHVERIKCWLVALSDWITSSPSEGEFFETPPAPPVLPKDAGREVWFNILDTHLRQIRGDLVHATKSSLPSVAER</sequence>
<feature type="transmembrane region" description="Helical" evidence="5">
    <location>
        <begin position="451"/>
        <end position="468"/>
    </location>
</feature>
<organism evidence="7 8">
    <name type="scientific">Acetobacter sacchari</name>
    <dbReference type="NCBI Taxonomy" id="2661687"/>
    <lineage>
        <taxon>Bacteria</taxon>
        <taxon>Pseudomonadati</taxon>
        <taxon>Pseudomonadota</taxon>
        <taxon>Alphaproteobacteria</taxon>
        <taxon>Acetobacterales</taxon>
        <taxon>Acetobacteraceae</taxon>
        <taxon>Acetobacter</taxon>
    </lineage>
</organism>
<dbReference type="Pfam" id="PF13515">
    <property type="entry name" value="FUSC_2"/>
    <property type="match status" value="1"/>
</dbReference>
<evidence type="ECO:0000313" key="8">
    <source>
        <dbReference type="Proteomes" id="UP000664771"/>
    </source>
</evidence>
<evidence type="ECO:0000259" key="6">
    <source>
        <dbReference type="Pfam" id="PF13515"/>
    </source>
</evidence>
<feature type="transmembrane region" description="Helical" evidence="5">
    <location>
        <begin position="423"/>
        <end position="445"/>
    </location>
</feature>
<dbReference type="Proteomes" id="UP000664771">
    <property type="component" value="Unassembled WGS sequence"/>
</dbReference>
<feature type="domain" description="Integral membrane bound transporter" evidence="6">
    <location>
        <begin position="388"/>
        <end position="518"/>
    </location>
</feature>
<keyword evidence="3 5" id="KW-1133">Transmembrane helix</keyword>
<evidence type="ECO:0000256" key="1">
    <source>
        <dbReference type="ARBA" id="ARBA00004141"/>
    </source>
</evidence>